<reference evidence="1" key="1">
    <citation type="journal article" date="2021" name="Microb. Physiol.">
        <title>Proteogenomic Insights into the Physiology of Marine, Sulfate-Reducing, Filamentous Desulfonema limicola and Desulfonema magnum.</title>
        <authorList>
            <person name="Schnaars V."/>
            <person name="Wohlbrand L."/>
            <person name="Scheve S."/>
            <person name="Hinrichs C."/>
            <person name="Reinhardt R."/>
            <person name="Rabus R."/>
        </authorList>
    </citation>
    <scope>NUCLEOTIDE SEQUENCE</scope>
    <source>
        <strain evidence="1">5ac10</strain>
    </source>
</reference>
<dbReference type="Gene3D" id="1.20.120.920">
    <property type="entry name" value="CRISPR-associated endonuclease Cas1, C-terminal domain"/>
    <property type="match status" value="1"/>
</dbReference>
<gene>
    <name evidence="1" type="ORF">dnl_19080</name>
</gene>
<sequence>MYLINKGVIKLSQFTEKEGKGVRMDELSIKSYLSNYEKFMTASFADIKTRKQTNYREVMKKNVMKMENVLLNNIEYQPYIFYS</sequence>
<organism evidence="1 2">
    <name type="scientific">Desulfonema limicola</name>
    <dbReference type="NCBI Taxonomy" id="45656"/>
    <lineage>
        <taxon>Bacteria</taxon>
        <taxon>Pseudomonadati</taxon>
        <taxon>Thermodesulfobacteriota</taxon>
        <taxon>Desulfobacteria</taxon>
        <taxon>Desulfobacterales</taxon>
        <taxon>Desulfococcaceae</taxon>
        <taxon>Desulfonema</taxon>
    </lineage>
</organism>
<evidence type="ECO:0000313" key="2">
    <source>
        <dbReference type="Proteomes" id="UP000663720"/>
    </source>
</evidence>
<proteinExistence type="predicted"/>
<evidence type="ECO:0000313" key="1">
    <source>
        <dbReference type="EMBL" id="QTA79633.1"/>
    </source>
</evidence>
<dbReference type="EMBL" id="CP061799">
    <property type="protein sequence ID" value="QTA79633.1"/>
    <property type="molecule type" value="Genomic_DNA"/>
</dbReference>
<keyword evidence="2" id="KW-1185">Reference proteome</keyword>
<name>A0A975GFV5_9BACT</name>
<dbReference type="KEGG" id="dli:dnl_19080"/>
<protein>
    <submittedName>
        <fullName evidence="1">Uncharacterized protein</fullName>
    </submittedName>
</protein>
<dbReference type="InterPro" id="IPR042206">
    <property type="entry name" value="CRISPR-assoc_Cas1_C"/>
</dbReference>
<dbReference type="AlphaFoldDB" id="A0A975GFV5"/>
<accession>A0A975GFV5</accession>
<dbReference type="Proteomes" id="UP000663720">
    <property type="component" value="Chromosome"/>
</dbReference>